<proteinExistence type="predicted"/>
<keyword evidence="2" id="KW-1185">Reference proteome</keyword>
<name>A0ABS2GCZ4_9FIRM</name>
<dbReference type="Proteomes" id="UP000729290">
    <property type="component" value="Unassembled WGS sequence"/>
</dbReference>
<reference evidence="1 2" key="1">
    <citation type="journal article" date="2021" name="Sci. Rep.">
        <title>The distribution of antibiotic resistance genes in chicken gut microbiota commensals.</title>
        <authorList>
            <person name="Juricova H."/>
            <person name="Matiasovicova J."/>
            <person name="Kubasova T."/>
            <person name="Cejkova D."/>
            <person name="Rychlik I."/>
        </authorList>
    </citation>
    <scope>NUCLEOTIDE SEQUENCE [LARGE SCALE GENOMIC DNA]</scope>
    <source>
        <strain evidence="1 2">An431b</strain>
    </source>
</reference>
<evidence type="ECO:0000313" key="2">
    <source>
        <dbReference type="Proteomes" id="UP000729290"/>
    </source>
</evidence>
<sequence>MCEEKGIRQMVDEDIARSQALWTEYSYDKEKMAELFRELLSRYDEKIEGFHEDLWVIQNRESSADTAAIYRHNIRLLLERLEGFRENGYTNEGLLEYYIRKEQRQIDLTANFTSVRLAFGMRRMMPLEKEEIMERLDEMEEICALPVPKGKKWEMLRGHLVWLSGKDVETALQILPLFFRINDMITQRMEDD</sequence>
<dbReference type="RefSeq" id="WP_205132862.1">
    <property type="nucleotide sequence ID" value="NZ_JACSNT010000003.1"/>
</dbReference>
<evidence type="ECO:0000313" key="1">
    <source>
        <dbReference type="EMBL" id="MBM6878518.1"/>
    </source>
</evidence>
<comment type="caution">
    <text evidence="1">The sequence shown here is derived from an EMBL/GenBank/DDBJ whole genome shotgun (WGS) entry which is preliminary data.</text>
</comment>
<protein>
    <submittedName>
        <fullName evidence="1">Uncharacterized protein</fullName>
    </submittedName>
</protein>
<accession>A0ABS2GCZ4</accession>
<dbReference type="EMBL" id="JACSNV010000015">
    <property type="protein sequence ID" value="MBM6878518.1"/>
    <property type="molecule type" value="Genomic_DNA"/>
</dbReference>
<organism evidence="1 2">
    <name type="scientific">Anaerotignum lactatifermentans</name>
    <dbReference type="NCBI Taxonomy" id="160404"/>
    <lineage>
        <taxon>Bacteria</taxon>
        <taxon>Bacillati</taxon>
        <taxon>Bacillota</taxon>
        <taxon>Clostridia</taxon>
        <taxon>Lachnospirales</taxon>
        <taxon>Anaerotignaceae</taxon>
        <taxon>Anaerotignum</taxon>
    </lineage>
</organism>
<gene>
    <name evidence="1" type="ORF">H9X83_10185</name>
</gene>